<name>A0A3L9ZFB6_9FLAO</name>
<evidence type="ECO:0000313" key="1">
    <source>
        <dbReference type="EMBL" id="RMA71651.1"/>
    </source>
</evidence>
<comment type="caution">
    <text evidence="1">The sequence shown here is derived from an EMBL/GenBank/DDBJ whole genome shotgun (WGS) entry which is preliminary data.</text>
</comment>
<dbReference type="EMBL" id="REFH01000014">
    <property type="protein sequence ID" value="RMA71651.1"/>
    <property type="molecule type" value="Genomic_DNA"/>
</dbReference>
<dbReference type="AlphaFoldDB" id="A0A3L9ZFB6"/>
<accession>A0A3L9ZFB6</accession>
<proteinExistence type="predicted"/>
<gene>
    <name evidence="1" type="ORF">BC961_3041</name>
</gene>
<reference evidence="1 2" key="1">
    <citation type="submission" date="2018-10" db="EMBL/GenBank/DDBJ databases">
        <title>Genomic Encyclopedia of Archaeal and Bacterial Type Strains, Phase II (KMG-II): from individual species to whole genera.</title>
        <authorList>
            <person name="Goeker M."/>
        </authorList>
    </citation>
    <scope>NUCLEOTIDE SEQUENCE [LARGE SCALE GENOMIC DNA]</scope>
    <source>
        <strain evidence="1 2">DSM 19727</strain>
    </source>
</reference>
<sequence>MGHAQTVADGDYRSAVPTGNWSDLATWQTRTGGV</sequence>
<keyword evidence="2" id="KW-1185">Reference proteome</keyword>
<dbReference type="Proteomes" id="UP000280368">
    <property type="component" value="Unassembled WGS sequence"/>
</dbReference>
<protein>
    <submittedName>
        <fullName evidence="1">Uncharacterized protein</fullName>
    </submittedName>
</protein>
<organism evidence="1 2">
    <name type="scientific">Flavobacterium weaverense</name>
    <dbReference type="NCBI Taxonomy" id="271156"/>
    <lineage>
        <taxon>Bacteria</taxon>
        <taxon>Pseudomonadati</taxon>
        <taxon>Bacteroidota</taxon>
        <taxon>Flavobacteriia</taxon>
        <taxon>Flavobacteriales</taxon>
        <taxon>Flavobacteriaceae</taxon>
        <taxon>Flavobacterium</taxon>
    </lineage>
</organism>
<evidence type="ECO:0000313" key="2">
    <source>
        <dbReference type="Proteomes" id="UP000280368"/>
    </source>
</evidence>